<dbReference type="GO" id="GO:0046872">
    <property type="term" value="F:metal ion binding"/>
    <property type="evidence" value="ECO:0007669"/>
    <property type="project" value="UniProtKB-KW"/>
</dbReference>
<feature type="binding site" evidence="6">
    <location>
        <position position="502"/>
    </location>
    <ligand>
        <name>ATP</name>
        <dbReference type="ChEBI" id="CHEBI:30616"/>
    </ligand>
</feature>
<dbReference type="InterPro" id="IPR032387">
    <property type="entry name" value="ACAS_N"/>
</dbReference>
<dbReference type="EMBL" id="CP070496">
    <property type="protein sequence ID" value="QSB05712.1"/>
    <property type="molecule type" value="Genomic_DNA"/>
</dbReference>
<feature type="domain" description="AMP-dependent synthetase/ligase" evidence="7">
    <location>
        <begin position="93"/>
        <end position="472"/>
    </location>
</feature>
<evidence type="ECO:0000256" key="1">
    <source>
        <dbReference type="ARBA" id="ARBA00006432"/>
    </source>
</evidence>
<dbReference type="GO" id="GO:0016208">
    <property type="term" value="F:AMP binding"/>
    <property type="evidence" value="ECO:0007669"/>
    <property type="project" value="InterPro"/>
</dbReference>
<evidence type="ECO:0000259" key="9">
    <source>
        <dbReference type="Pfam" id="PF16177"/>
    </source>
</evidence>
<dbReference type="NCBIfam" id="NF001208">
    <property type="entry name" value="PRK00174.1"/>
    <property type="match status" value="1"/>
</dbReference>
<dbReference type="InterPro" id="IPR011904">
    <property type="entry name" value="Ac_CoA_lig"/>
</dbReference>
<dbReference type="FunFam" id="3.40.50.12780:FF:000001">
    <property type="entry name" value="Acetyl-coenzyme A synthetase"/>
    <property type="match status" value="1"/>
</dbReference>
<dbReference type="SUPFAM" id="SSF56801">
    <property type="entry name" value="Acetyl-CoA synthetase-like"/>
    <property type="match status" value="1"/>
</dbReference>
<feature type="binding site" evidence="6">
    <location>
        <begin position="196"/>
        <end position="199"/>
    </location>
    <ligand>
        <name>CoA</name>
        <dbReference type="ChEBI" id="CHEBI:57287"/>
    </ligand>
</feature>
<dbReference type="InterPro" id="IPR045851">
    <property type="entry name" value="AMP-bd_C_sf"/>
</dbReference>
<feature type="binding site" evidence="6">
    <location>
        <position position="313"/>
    </location>
    <ligand>
        <name>CoA</name>
        <dbReference type="ChEBI" id="CHEBI:57287"/>
    </ligand>
</feature>
<reference evidence="10" key="1">
    <citation type="submission" date="2021-02" db="EMBL/GenBank/DDBJ databases">
        <title>Natronoglycomyces albus gen. nov., sp. nov, a haloalkaliphilic actinobacterium from a soda solonchak soil.</title>
        <authorList>
            <person name="Sorokin D.Y."/>
            <person name="Khijniak T.V."/>
            <person name="Zakharycheva A.P."/>
            <person name="Boueva O.V."/>
            <person name="Ariskina E.V."/>
            <person name="Hahnke R.L."/>
            <person name="Bunk B."/>
            <person name="Sproer C."/>
            <person name="Schumann P."/>
            <person name="Evtushenko L.I."/>
            <person name="Kublanov I.V."/>
        </authorList>
    </citation>
    <scope>NUCLEOTIDE SEQUENCE</scope>
    <source>
        <strain evidence="10">DSM 106290</strain>
    </source>
</reference>
<evidence type="ECO:0000259" key="8">
    <source>
        <dbReference type="Pfam" id="PF13193"/>
    </source>
</evidence>
<dbReference type="CDD" id="cd05966">
    <property type="entry name" value="ACS"/>
    <property type="match status" value="1"/>
</dbReference>
<sequence>MAESGQETLANLLTETRAFPPNADIATQANVTKAAYQEASEDRVGFWETQAKRLHWETEWEQALDWSNPPFAKWFVGGKLNVAYNCLDRHVEAGNGDRVALHWEGEPGDSRDVTYSQLLTEVKQAANTLTDLGIEAGDRVVIYMPMIPEAAVAMLACARIGAIHSVVFGGFSVDALAGRIDDAGAKLVITADGGYRRGKPSGLKDTVDAAVERCSSIEKVLVVRRTEQEVAWGDKDLWWHETVAQASAHHEAEAFDAEHPLFILYTSGTTGRPKGILHTGGGYLTQTSYTFHSVFDHKADDVYWCTADIGWVTGHSYIVYGPMSNGATQVMYEGTPDTPHKGRFWEIVQKHKVSLLYTAPTAIRTFMKWGDDIPAEYDLSSLRILGSVGEPINPEAWMWYREHIGGNRAPIVDTWWQTETGGIMISPLPGVTATKPGSAQTPFPGIAVDVVDESGKSVGNGEGGLLVVREPWPSMLRTIWGDDERYIETYWSRFGHMYFPGDGAKRDEQGDIWLLGRVDDVMLVSGHNISTTEVESALVSHPSVAEAAVVGASDPITGQGIVAFVIVRGGVESSEEHLAQLRTHVATTLGAIAKPRQIMVVPELPKTRSGKIMRRLLRDVAEKRELGDVTTLQDSAVMNLIKDGLDNKSADD</sequence>
<evidence type="ECO:0000256" key="6">
    <source>
        <dbReference type="HAMAP-Rule" id="MF_01123"/>
    </source>
</evidence>
<dbReference type="GO" id="GO:0019427">
    <property type="term" value="P:acetyl-CoA biosynthetic process from acetate"/>
    <property type="evidence" value="ECO:0007669"/>
    <property type="project" value="UniProtKB-UniRule"/>
</dbReference>
<comment type="PTM">
    <text evidence="6">Acetylated. Deacetylation by the SIR2-homolog deacetylase activates the enzyme.</text>
</comment>
<evidence type="ECO:0000256" key="3">
    <source>
        <dbReference type="ARBA" id="ARBA00022741"/>
    </source>
</evidence>
<dbReference type="GO" id="GO:0003987">
    <property type="term" value="F:acetate-CoA ligase activity"/>
    <property type="evidence" value="ECO:0007669"/>
    <property type="project" value="UniProtKB-UniRule"/>
</dbReference>
<evidence type="ECO:0000256" key="4">
    <source>
        <dbReference type="ARBA" id="ARBA00022840"/>
    </source>
</evidence>
<feature type="modified residue" description="N6-acetyllysine" evidence="6">
    <location>
        <position position="611"/>
    </location>
</feature>
<dbReference type="RefSeq" id="WP_213171724.1">
    <property type="nucleotide sequence ID" value="NZ_CP070496.1"/>
</dbReference>
<dbReference type="GO" id="GO:0005524">
    <property type="term" value="F:ATP binding"/>
    <property type="evidence" value="ECO:0007669"/>
    <property type="project" value="UniProtKB-KW"/>
</dbReference>
<feature type="binding site" evidence="6">
    <location>
        <position position="541"/>
    </location>
    <ligand>
        <name>Mg(2+)</name>
        <dbReference type="ChEBI" id="CHEBI:18420"/>
    </ligand>
</feature>
<feature type="binding site" evidence="6">
    <location>
        <begin position="389"/>
        <end position="391"/>
    </location>
    <ligand>
        <name>ATP</name>
        <dbReference type="ChEBI" id="CHEBI:30616"/>
    </ligand>
</feature>
<feature type="binding site" evidence="6">
    <location>
        <position position="525"/>
    </location>
    <ligand>
        <name>CoA</name>
        <dbReference type="ChEBI" id="CHEBI:57287"/>
    </ligand>
</feature>
<dbReference type="Pfam" id="PF13193">
    <property type="entry name" value="AMP-binding_C"/>
    <property type="match status" value="1"/>
</dbReference>
<comment type="similarity">
    <text evidence="1 6">Belongs to the ATP-dependent AMP-binding enzyme family.</text>
</comment>
<dbReference type="Gene3D" id="3.30.300.30">
    <property type="match status" value="1"/>
</dbReference>
<comment type="cofactor">
    <cofactor evidence="6">
        <name>Mg(2+)</name>
        <dbReference type="ChEBI" id="CHEBI:18420"/>
    </cofactor>
</comment>
<name>A0A895XPP7_9ACTN</name>
<gene>
    <name evidence="10" type="primary">acs</name>
    <name evidence="6" type="synonym">acsA</name>
    <name evidence="10" type="ORF">JQS30_01935</name>
</gene>
<dbReference type="PANTHER" id="PTHR24095">
    <property type="entry name" value="ACETYL-COENZYME A SYNTHETASE"/>
    <property type="match status" value="1"/>
</dbReference>
<dbReference type="Pfam" id="PF16177">
    <property type="entry name" value="ACAS_N"/>
    <property type="match status" value="1"/>
</dbReference>
<dbReference type="EC" id="6.2.1.1" evidence="6"/>
<feature type="binding site" evidence="6">
    <location>
        <begin position="413"/>
        <end position="418"/>
    </location>
    <ligand>
        <name>ATP</name>
        <dbReference type="ChEBI" id="CHEBI:30616"/>
    </ligand>
</feature>
<comment type="catalytic activity">
    <reaction evidence="6">
        <text>acetate + ATP + CoA = acetyl-CoA + AMP + diphosphate</text>
        <dbReference type="Rhea" id="RHEA:23176"/>
        <dbReference type="ChEBI" id="CHEBI:30089"/>
        <dbReference type="ChEBI" id="CHEBI:30616"/>
        <dbReference type="ChEBI" id="CHEBI:33019"/>
        <dbReference type="ChEBI" id="CHEBI:57287"/>
        <dbReference type="ChEBI" id="CHEBI:57288"/>
        <dbReference type="ChEBI" id="CHEBI:456215"/>
        <dbReference type="EC" id="6.2.1.1"/>
    </reaction>
</comment>
<protein>
    <recommendedName>
        <fullName evidence="6">Acetyl-coenzyme A synthetase</fullName>
        <shortName evidence="6">AcCoA synthetase</shortName>
        <shortName evidence="6">Acs</shortName>
        <ecNumber evidence="6">6.2.1.1</ecNumber>
    </recommendedName>
    <alternativeName>
        <fullName evidence="6">Acetate--CoA ligase</fullName>
    </alternativeName>
    <alternativeName>
        <fullName evidence="6">Acyl-activating enzyme</fullName>
    </alternativeName>
</protein>
<feature type="binding site" evidence="6">
    <location>
        <position position="517"/>
    </location>
    <ligand>
        <name>ATP</name>
        <dbReference type="ChEBI" id="CHEBI:30616"/>
    </ligand>
</feature>
<evidence type="ECO:0000259" key="7">
    <source>
        <dbReference type="Pfam" id="PF00501"/>
    </source>
</evidence>
<evidence type="ECO:0000256" key="2">
    <source>
        <dbReference type="ARBA" id="ARBA00022598"/>
    </source>
</evidence>
<dbReference type="NCBIfam" id="TIGR02188">
    <property type="entry name" value="Ac_CoA_lig_AcsA"/>
    <property type="match status" value="1"/>
</dbReference>
<accession>A0A895XPP7</accession>
<feature type="domain" description="AMP-binding enzyme C-terminal" evidence="8">
    <location>
        <begin position="533"/>
        <end position="611"/>
    </location>
</feature>
<keyword evidence="3 6" id="KW-0547">Nucleotide-binding</keyword>
<proteinExistence type="inferred from homology"/>
<comment type="function">
    <text evidence="6">Catalyzes the conversion of acetate into acetyl-CoA (AcCoA), an essential intermediate at the junction of anabolic and catabolic pathways. AcsA undergoes a two-step reaction. In the first half reaction, AcsA combines acetate with ATP to form acetyl-adenylate (AcAMP) intermediate. In the second half reaction, it can then transfer the acetyl group from AcAMP to the sulfhydryl group of CoA, forming the product AcCoA.</text>
</comment>
<dbReference type="Pfam" id="PF00501">
    <property type="entry name" value="AMP-binding"/>
    <property type="match status" value="1"/>
</dbReference>
<dbReference type="HAMAP" id="MF_01123">
    <property type="entry name" value="Ac_CoA_synth"/>
    <property type="match status" value="1"/>
</dbReference>
<evidence type="ECO:0000313" key="10">
    <source>
        <dbReference type="EMBL" id="QSB05712.1"/>
    </source>
</evidence>
<dbReference type="Gene3D" id="3.40.50.12780">
    <property type="entry name" value="N-terminal domain of ligase-like"/>
    <property type="match status" value="1"/>
</dbReference>
<keyword evidence="5 6" id="KW-0007">Acetylation</keyword>
<dbReference type="KEGG" id="nav:JQS30_01935"/>
<dbReference type="PROSITE" id="PS00455">
    <property type="entry name" value="AMP_BINDING"/>
    <property type="match status" value="1"/>
</dbReference>
<dbReference type="AlphaFoldDB" id="A0A895XPP7"/>
<dbReference type="InterPro" id="IPR000873">
    <property type="entry name" value="AMP-dep_synth/lig_dom"/>
</dbReference>
<organism evidence="10 11">
    <name type="scientific">Natronoglycomyces albus</name>
    <dbReference type="NCBI Taxonomy" id="2811108"/>
    <lineage>
        <taxon>Bacteria</taxon>
        <taxon>Bacillati</taxon>
        <taxon>Actinomycetota</taxon>
        <taxon>Actinomycetes</taxon>
        <taxon>Glycomycetales</taxon>
        <taxon>Glycomycetaceae</taxon>
        <taxon>Natronoglycomyces</taxon>
    </lineage>
</organism>
<dbReference type="PANTHER" id="PTHR24095:SF14">
    <property type="entry name" value="ACETYL-COENZYME A SYNTHETASE 1"/>
    <property type="match status" value="1"/>
</dbReference>
<keyword evidence="2 6" id="KW-0436">Ligase</keyword>
<evidence type="ECO:0000256" key="5">
    <source>
        <dbReference type="ARBA" id="ARBA00022990"/>
    </source>
</evidence>
<dbReference type="GO" id="GO:0005829">
    <property type="term" value="C:cytosol"/>
    <property type="evidence" value="ECO:0007669"/>
    <property type="project" value="TreeGrafter"/>
</dbReference>
<keyword evidence="11" id="KW-1185">Reference proteome</keyword>
<comment type="caution">
    <text evidence="6">Lacks conserved residue(s) required for the propagation of feature annotation.</text>
</comment>
<dbReference type="InterPro" id="IPR042099">
    <property type="entry name" value="ANL_N_sf"/>
</dbReference>
<dbReference type="InterPro" id="IPR025110">
    <property type="entry name" value="AMP-bd_C"/>
</dbReference>
<dbReference type="Proteomes" id="UP000662939">
    <property type="component" value="Chromosome"/>
</dbReference>
<keyword evidence="4 6" id="KW-0067">ATP-binding</keyword>
<feature type="binding site" evidence="6">
    <location>
        <position position="539"/>
    </location>
    <ligand>
        <name>Mg(2+)</name>
        <dbReference type="ChEBI" id="CHEBI:18420"/>
    </ligand>
</feature>
<keyword evidence="6" id="KW-0479">Metal-binding</keyword>
<feature type="binding site" evidence="6">
    <location>
        <position position="544"/>
    </location>
    <ligand>
        <name>Mg(2+)</name>
        <dbReference type="ChEBI" id="CHEBI:18420"/>
    </ligand>
</feature>
<feature type="domain" description="Acetyl-coenzyme A synthetase N-terminal" evidence="9">
    <location>
        <begin position="33"/>
        <end position="86"/>
    </location>
</feature>
<dbReference type="InterPro" id="IPR020845">
    <property type="entry name" value="AMP-binding_CS"/>
</dbReference>
<keyword evidence="6" id="KW-0460">Magnesium</keyword>
<evidence type="ECO:0000313" key="11">
    <source>
        <dbReference type="Proteomes" id="UP000662939"/>
    </source>
</evidence>